<name>A0ABM5KY30_DIAVI</name>
<dbReference type="Proteomes" id="UP001652700">
    <property type="component" value="Unplaced"/>
</dbReference>
<dbReference type="PANTHER" id="PTHR33395">
    <property type="entry name" value="TRANSCRIPTASE, PUTATIVE-RELATED-RELATED"/>
    <property type="match status" value="1"/>
</dbReference>
<sequence length="478" mass="55577">MEAQKFNIEVYYQNCRSLLGRTQLVYTNHGSVPGTHKIFAFTETWLNSSVYDSELFDPELFTVIRSDRDFLATGTTRGGGVLLAVNKALNVIPIDVYSICAAIAEVKLIDVVISKVVSKKIVFYLVLVYIPPQTPLAELELFLECLETVECLFNETVLVLGDFNIPEYTQGITTGKSVAVQNVANFFNLSQYNHVVNHNERILDLVFSNIFCNVYQAIDYVVPMDNHHPPLIIDFSIKKEFNEIKIDSKQNFNFKRANFIELYNELYLSDWSFLSTDLDINSNLNAFYQYIHSIFSKHIPLKKKQTKRYPFWFNGDLINLLNTKNRAWNAYKKSRNIQNYTEFKRIRSEFKYFNQIIYKRYVSQLELNLKQDPRSFWSFINSKKTNCSIPETMSYNNIKLETSQDIASSFADFFSKSYTDISPPDHITPKLNTYIAEQLHIPAFTKSEIEQIDGNIHKLEVLNQPLFLSYPEYLKVQL</sequence>
<evidence type="ECO:0000313" key="2">
    <source>
        <dbReference type="Proteomes" id="UP001652700"/>
    </source>
</evidence>
<proteinExistence type="predicted"/>
<dbReference type="GeneID" id="126890284"/>
<keyword evidence="2" id="KW-1185">Reference proteome</keyword>
<accession>A0ABM5KY30</accession>
<dbReference type="EnsemblMetazoa" id="XM_050659142.1">
    <property type="protein sequence ID" value="XP_050515099.1"/>
    <property type="gene ID" value="LOC126890284"/>
</dbReference>
<dbReference type="SUPFAM" id="SSF56219">
    <property type="entry name" value="DNase I-like"/>
    <property type="match status" value="1"/>
</dbReference>
<evidence type="ECO:0008006" key="3">
    <source>
        <dbReference type="Google" id="ProtNLM"/>
    </source>
</evidence>
<dbReference type="InterPro" id="IPR036691">
    <property type="entry name" value="Endo/exonu/phosph_ase_sf"/>
</dbReference>
<protein>
    <recommendedName>
        <fullName evidence="3">Endonuclease/exonuclease/phosphatase domain-containing protein</fullName>
    </recommendedName>
</protein>
<organism evidence="1 2">
    <name type="scientific">Diabrotica virgifera virgifera</name>
    <name type="common">western corn rootworm</name>
    <dbReference type="NCBI Taxonomy" id="50390"/>
    <lineage>
        <taxon>Eukaryota</taxon>
        <taxon>Metazoa</taxon>
        <taxon>Ecdysozoa</taxon>
        <taxon>Arthropoda</taxon>
        <taxon>Hexapoda</taxon>
        <taxon>Insecta</taxon>
        <taxon>Pterygota</taxon>
        <taxon>Neoptera</taxon>
        <taxon>Endopterygota</taxon>
        <taxon>Coleoptera</taxon>
        <taxon>Polyphaga</taxon>
        <taxon>Cucujiformia</taxon>
        <taxon>Chrysomeloidea</taxon>
        <taxon>Chrysomelidae</taxon>
        <taxon>Galerucinae</taxon>
        <taxon>Diabroticina</taxon>
        <taxon>Diabroticites</taxon>
        <taxon>Diabrotica</taxon>
    </lineage>
</organism>
<dbReference type="PANTHER" id="PTHR33395:SF22">
    <property type="entry name" value="REVERSE TRANSCRIPTASE DOMAIN-CONTAINING PROTEIN"/>
    <property type="match status" value="1"/>
</dbReference>
<evidence type="ECO:0000313" key="1">
    <source>
        <dbReference type="EnsemblMetazoa" id="XP_050515099.1"/>
    </source>
</evidence>
<dbReference type="RefSeq" id="XP_050515099.1">
    <property type="nucleotide sequence ID" value="XM_050659142.1"/>
</dbReference>
<reference evidence="1" key="1">
    <citation type="submission" date="2025-05" db="UniProtKB">
        <authorList>
            <consortium name="EnsemblMetazoa"/>
        </authorList>
    </citation>
    <scope>IDENTIFICATION</scope>
</reference>